<dbReference type="InterPro" id="IPR036291">
    <property type="entry name" value="NAD(P)-bd_dom_sf"/>
</dbReference>
<reference evidence="5" key="1">
    <citation type="submission" date="2016-10" db="EMBL/GenBank/DDBJ databases">
        <title>Frankia sp. NRRL B-16386 Genome sequencing.</title>
        <authorList>
            <person name="Ghodhbane-Gtari F."/>
            <person name="Swanson E."/>
            <person name="Gueddou A."/>
            <person name="Hezbri K."/>
            <person name="Ktari K."/>
            <person name="Nouioui I."/>
            <person name="Morris K."/>
            <person name="Simpson S."/>
            <person name="Abebe-Akele F."/>
            <person name="Thomas K."/>
            <person name="Gtari M."/>
            <person name="Tisa L.S."/>
        </authorList>
    </citation>
    <scope>NUCLEOTIDE SEQUENCE [LARGE SCALE GENOMIC DNA]</scope>
    <source>
        <strain evidence="5">NRRL B-16386</strain>
    </source>
</reference>
<evidence type="ECO:0000256" key="1">
    <source>
        <dbReference type="ARBA" id="ARBA00001947"/>
    </source>
</evidence>
<dbReference type="STRING" id="1834516.BL253_03365"/>
<dbReference type="SUPFAM" id="SSF51735">
    <property type="entry name" value="NAD(P)-binding Rossmann-fold domains"/>
    <property type="match status" value="1"/>
</dbReference>
<name>A0A1V2III6_9ACTN</name>
<comment type="caution">
    <text evidence="4">The sequence shown here is derived from an EMBL/GenBank/DDBJ whole genome shotgun (WGS) entry which is preliminary data.</text>
</comment>
<accession>A0A1V2III6</accession>
<dbReference type="RefSeq" id="WP_241834483.1">
    <property type="nucleotide sequence ID" value="NZ_MOMC01000008.1"/>
</dbReference>
<keyword evidence="2" id="KW-0479">Metal-binding</keyword>
<dbReference type="Gene3D" id="3.90.180.10">
    <property type="entry name" value="Medium-chain alcohol dehydrogenases, catalytic domain"/>
    <property type="match status" value="1"/>
</dbReference>
<dbReference type="GO" id="GO:0046872">
    <property type="term" value="F:metal ion binding"/>
    <property type="evidence" value="ECO:0007669"/>
    <property type="project" value="UniProtKB-KW"/>
</dbReference>
<proteinExistence type="predicted"/>
<evidence type="ECO:0008006" key="6">
    <source>
        <dbReference type="Google" id="ProtNLM"/>
    </source>
</evidence>
<organism evidence="4 5">
    <name type="scientific">Pseudofrankia asymbiotica</name>
    <dbReference type="NCBI Taxonomy" id="1834516"/>
    <lineage>
        <taxon>Bacteria</taxon>
        <taxon>Bacillati</taxon>
        <taxon>Actinomycetota</taxon>
        <taxon>Actinomycetes</taxon>
        <taxon>Frankiales</taxon>
        <taxon>Frankiaceae</taxon>
        <taxon>Pseudofrankia</taxon>
    </lineage>
</organism>
<keyword evidence="3" id="KW-0862">Zinc</keyword>
<evidence type="ECO:0000313" key="4">
    <source>
        <dbReference type="EMBL" id="ONH32790.1"/>
    </source>
</evidence>
<evidence type="ECO:0000256" key="2">
    <source>
        <dbReference type="ARBA" id="ARBA00022723"/>
    </source>
</evidence>
<dbReference type="Gene3D" id="3.40.50.720">
    <property type="entry name" value="NAD(P)-binding Rossmann-like Domain"/>
    <property type="match status" value="1"/>
</dbReference>
<dbReference type="AlphaFoldDB" id="A0A1V2III6"/>
<sequence length="108" mass="11971">MSGDRGYLPPWAVESPAKAGTLGIVGVYPPTDRFFPVGTAMNKNLTINMGNGNHPRYISKLLAMVESRVVNPEKLVTRHEPMRHVLAAYEEFDLRRPGWLKVALDPAA</sequence>
<dbReference type="Proteomes" id="UP000188929">
    <property type="component" value="Unassembled WGS sequence"/>
</dbReference>
<dbReference type="PANTHER" id="PTHR42813:SF7">
    <property type="entry name" value="ALCOHOL DEHYDROGENASE (ZN-DEPENDENT)-RELATED"/>
    <property type="match status" value="1"/>
</dbReference>
<evidence type="ECO:0000256" key="3">
    <source>
        <dbReference type="ARBA" id="ARBA00022833"/>
    </source>
</evidence>
<gene>
    <name evidence="4" type="ORF">BL253_03365</name>
</gene>
<evidence type="ECO:0000313" key="5">
    <source>
        <dbReference type="Proteomes" id="UP000188929"/>
    </source>
</evidence>
<comment type="cofactor">
    <cofactor evidence="1">
        <name>Zn(2+)</name>
        <dbReference type="ChEBI" id="CHEBI:29105"/>
    </cofactor>
</comment>
<keyword evidence="5" id="KW-1185">Reference proteome</keyword>
<dbReference type="EMBL" id="MOMC01000008">
    <property type="protein sequence ID" value="ONH32790.1"/>
    <property type="molecule type" value="Genomic_DNA"/>
</dbReference>
<dbReference type="PANTHER" id="PTHR42813">
    <property type="entry name" value="ZINC-TYPE ALCOHOL DEHYDROGENASE-LIKE"/>
    <property type="match status" value="1"/>
</dbReference>
<protein>
    <recommendedName>
        <fullName evidence="6">Alcohol dehydrogenase-like C-terminal domain-containing protein</fullName>
    </recommendedName>
</protein>